<feature type="transmembrane region" description="Helical" evidence="1">
    <location>
        <begin position="60"/>
        <end position="82"/>
    </location>
</feature>
<reference evidence="2 3" key="1">
    <citation type="journal article" date="2011" name="J. Bacteriol.">
        <title>Complete genome sequences of two hemotropic Mycoplasmas, Mycoplasma haemofelis strain Ohio2 and Mycoplasma suis strain Illinois.</title>
        <authorList>
            <person name="Messick J.B."/>
            <person name="Santos A.P."/>
            <person name="Guimaraes A.M."/>
        </authorList>
    </citation>
    <scope>NUCLEOTIDE SEQUENCE [LARGE SCALE GENOMIC DNA]</scope>
    <source>
        <strain evidence="2 3">Illinois</strain>
    </source>
</reference>
<dbReference type="Proteomes" id="UP000007484">
    <property type="component" value="Chromosome"/>
</dbReference>
<evidence type="ECO:0000313" key="2">
    <source>
        <dbReference type="EMBL" id="ADX98247.1"/>
    </source>
</evidence>
<dbReference type="AlphaFoldDB" id="F0QRX7"/>
<dbReference type="EMBL" id="CP002525">
    <property type="protein sequence ID" value="ADX98247.1"/>
    <property type="molecule type" value="Genomic_DNA"/>
</dbReference>
<keyword evidence="1" id="KW-0472">Membrane</keyword>
<dbReference type="RefSeq" id="WP_013609369.1">
    <property type="nucleotide sequence ID" value="NC_015155.1"/>
</dbReference>
<feature type="transmembrane region" description="Helical" evidence="1">
    <location>
        <begin position="199"/>
        <end position="222"/>
    </location>
</feature>
<organism evidence="2 3">
    <name type="scientific">Mycoplasma suis (strain Illinois)</name>
    <dbReference type="NCBI Taxonomy" id="768700"/>
    <lineage>
        <taxon>Bacteria</taxon>
        <taxon>Bacillati</taxon>
        <taxon>Mycoplasmatota</taxon>
        <taxon>Mollicutes</taxon>
        <taxon>Mycoplasmataceae</taxon>
        <taxon>Mycoplasma</taxon>
    </lineage>
</organism>
<evidence type="ECO:0000256" key="1">
    <source>
        <dbReference type="SAM" id="Phobius"/>
    </source>
</evidence>
<feature type="transmembrane region" description="Helical" evidence="1">
    <location>
        <begin position="102"/>
        <end position="123"/>
    </location>
</feature>
<keyword evidence="1" id="KW-0812">Transmembrane</keyword>
<proteinExistence type="predicted"/>
<accession>F0QRX7</accession>
<sequence length="277" mass="30927">MRSVFNWGLFKGYLKEELSSFEYGFMKKVFSQAAVGFGAFGGLVSALSGISVAVGSGSGIWAFNGIAGITSLISGLILMFYYLPKYRTLPMEVTPSFVKRAYFFLILTYGTFFYILLQGLGWITGNGSDQGQTALIAGAAIFGTTLVAYSIPAAIGFYMNKHTRAVSLYKFLGFCYTAYLVMFVISILSILIASPSFFGSIHILMFILCGIIIFTSPILSTYRMKTVVRYLDESDYVAIKKWELFFVFEILVQLMQMAVYITRFAYQYCLICSGCRR</sequence>
<evidence type="ECO:0000313" key="3">
    <source>
        <dbReference type="Proteomes" id="UP000007484"/>
    </source>
</evidence>
<keyword evidence="1" id="KW-1133">Transmembrane helix</keyword>
<name>F0QRX7_MYCSL</name>
<feature type="transmembrane region" description="Helical" evidence="1">
    <location>
        <begin position="33"/>
        <end position="54"/>
    </location>
</feature>
<gene>
    <name evidence="2" type="ordered locus">MSU_0716</name>
</gene>
<dbReference type="KEGG" id="mss:MSU_0716"/>
<feature type="transmembrane region" description="Helical" evidence="1">
    <location>
        <begin position="171"/>
        <end position="193"/>
    </location>
</feature>
<keyword evidence="3" id="KW-1185">Reference proteome</keyword>
<protein>
    <submittedName>
        <fullName evidence="2">Putative membrane protein</fullName>
    </submittedName>
</protein>
<feature type="transmembrane region" description="Helical" evidence="1">
    <location>
        <begin position="242"/>
        <end position="266"/>
    </location>
</feature>
<dbReference type="HOGENOM" id="CLU_1004075_0_0_14"/>
<feature type="transmembrane region" description="Helical" evidence="1">
    <location>
        <begin position="135"/>
        <end position="159"/>
    </location>
</feature>